<evidence type="ECO:0000256" key="2">
    <source>
        <dbReference type="SAM" id="Phobius"/>
    </source>
</evidence>
<name>A0A8B8A4J8_CRAVI</name>
<dbReference type="Proteomes" id="UP000694844">
    <property type="component" value="Chromosome 6"/>
</dbReference>
<dbReference type="GeneID" id="111099409"/>
<feature type="compositionally biased region" description="Basic and acidic residues" evidence="1">
    <location>
        <begin position="323"/>
        <end position="349"/>
    </location>
</feature>
<sequence length="349" mass="40592">MLVRRSLHPDVSFNYFYKIVFIIILARICGATSMYQDQIELELFVDQETAELHVKNASDMDISWRITKNSQMNQSLVFEFDFEAPFDMSIHRFKSYRTRRDVKVCTQSLETAEIVPSCPRTSTEWELRTLEKNCSQFKHACSSFEYHCVINTWMNETVEVCAPQKYIVGKVCAEYNFGGNSIQRNTKASCERCPDVYNSAESFLYQECYRYVEDIKRSLRRTTFKSALTTLTSPKPNLPSKYSTLWEILSSTRTPFEKDSTSRLGTKSNVTMITWTSMAALLATGTLICVAWCCYRVHRRQVNRERSIHKLSDLLVGVPMNSSDKDDHRSKTRDQRYQKHTDKGNSVRF</sequence>
<keyword evidence="3" id="KW-1185">Reference proteome</keyword>
<dbReference type="OrthoDB" id="6203578at2759"/>
<organism evidence="3 5">
    <name type="scientific">Crassostrea virginica</name>
    <name type="common">Eastern oyster</name>
    <dbReference type="NCBI Taxonomy" id="6565"/>
    <lineage>
        <taxon>Eukaryota</taxon>
        <taxon>Metazoa</taxon>
        <taxon>Spiralia</taxon>
        <taxon>Lophotrochozoa</taxon>
        <taxon>Mollusca</taxon>
        <taxon>Bivalvia</taxon>
        <taxon>Autobranchia</taxon>
        <taxon>Pteriomorphia</taxon>
        <taxon>Ostreida</taxon>
        <taxon>Ostreoidea</taxon>
        <taxon>Ostreidae</taxon>
        <taxon>Crassostrea</taxon>
    </lineage>
</organism>
<feature type="transmembrane region" description="Helical" evidence="2">
    <location>
        <begin position="272"/>
        <end position="295"/>
    </location>
</feature>
<reference evidence="4 5" key="1">
    <citation type="submission" date="2025-04" db="UniProtKB">
        <authorList>
            <consortium name="RefSeq"/>
        </authorList>
    </citation>
    <scope>IDENTIFICATION</scope>
    <source>
        <tissue evidence="4 5">Whole sample</tissue>
    </source>
</reference>
<keyword evidence="2" id="KW-0472">Membrane</keyword>
<feature type="transmembrane region" description="Helical" evidence="2">
    <location>
        <begin position="15"/>
        <end position="35"/>
    </location>
</feature>
<gene>
    <name evidence="4 5" type="primary">LOC111099409</name>
</gene>
<dbReference type="RefSeq" id="XP_022286396.1">
    <property type="nucleotide sequence ID" value="XM_022430688.1"/>
</dbReference>
<dbReference type="RefSeq" id="XP_022286397.1">
    <property type="nucleotide sequence ID" value="XM_022430689.1"/>
</dbReference>
<proteinExistence type="predicted"/>
<evidence type="ECO:0000313" key="4">
    <source>
        <dbReference type="RefSeq" id="XP_022286396.1"/>
    </source>
</evidence>
<evidence type="ECO:0000256" key="1">
    <source>
        <dbReference type="SAM" id="MobiDB-lite"/>
    </source>
</evidence>
<keyword evidence="2" id="KW-1133">Transmembrane helix</keyword>
<evidence type="ECO:0000313" key="5">
    <source>
        <dbReference type="RefSeq" id="XP_022286397.1"/>
    </source>
</evidence>
<keyword evidence="2" id="KW-0812">Transmembrane</keyword>
<dbReference type="AlphaFoldDB" id="A0A8B8A4J8"/>
<protein>
    <submittedName>
        <fullName evidence="4 5">Uncharacterized protein LOC111099409</fullName>
    </submittedName>
</protein>
<dbReference type="KEGG" id="cvn:111099409"/>
<evidence type="ECO:0000313" key="3">
    <source>
        <dbReference type="Proteomes" id="UP000694844"/>
    </source>
</evidence>
<accession>A0A8B8A4J8</accession>
<feature type="region of interest" description="Disordered" evidence="1">
    <location>
        <begin position="319"/>
        <end position="349"/>
    </location>
</feature>